<comment type="catalytic activity">
    <reaction evidence="5">
        <text>a 5,6-dihydrouridine in mRNA + NADP(+) = a uridine in mRNA + NADPH + H(+)</text>
        <dbReference type="Rhea" id="RHEA:69855"/>
        <dbReference type="Rhea" id="RHEA-COMP:14658"/>
        <dbReference type="Rhea" id="RHEA-COMP:17789"/>
        <dbReference type="ChEBI" id="CHEBI:15378"/>
        <dbReference type="ChEBI" id="CHEBI:57783"/>
        <dbReference type="ChEBI" id="CHEBI:58349"/>
        <dbReference type="ChEBI" id="CHEBI:65315"/>
        <dbReference type="ChEBI" id="CHEBI:74443"/>
    </reaction>
    <physiologicalReaction direction="right-to-left" evidence="5">
        <dbReference type="Rhea" id="RHEA:69857"/>
    </physiologicalReaction>
</comment>
<dbReference type="Proteomes" id="UP000006727">
    <property type="component" value="Chromosome 12"/>
</dbReference>
<dbReference type="PANTHER" id="PTHR45846:SF1">
    <property type="entry name" value="TRNA-DIHYDROURIDINE(47) SYNTHASE [NAD(P)(+)]-LIKE"/>
    <property type="match status" value="1"/>
</dbReference>
<dbReference type="InParanoid" id="A0A7I4AGK9"/>
<dbReference type="AlphaFoldDB" id="A0A7I4AGK9"/>
<dbReference type="InterPro" id="IPR013785">
    <property type="entry name" value="Aldolase_TIM"/>
</dbReference>
<dbReference type="Gramene" id="Pp3c12_19000V3.1">
    <property type="protein sequence ID" value="Pp3c12_19000V3.1"/>
    <property type="gene ID" value="Pp3c12_19000"/>
</dbReference>
<protein>
    <recommendedName>
        <fullName evidence="2">tRNA-dihydrouridine(47) synthase [NAD(P)(+)]</fullName>
        <ecNumber evidence="2">1.3.1.89</ecNumber>
    </recommendedName>
</protein>
<reference evidence="8 9" key="1">
    <citation type="journal article" date="2008" name="Science">
        <title>The Physcomitrella genome reveals evolutionary insights into the conquest of land by plants.</title>
        <authorList>
            <person name="Rensing S."/>
            <person name="Lang D."/>
            <person name="Zimmer A."/>
            <person name="Terry A."/>
            <person name="Salamov A."/>
            <person name="Shapiro H."/>
            <person name="Nishiyama T."/>
            <person name="Perroud P.-F."/>
            <person name="Lindquist E."/>
            <person name="Kamisugi Y."/>
            <person name="Tanahashi T."/>
            <person name="Sakakibara K."/>
            <person name="Fujita T."/>
            <person name="Oishi K."/>
            <person name="Shin-I T."/>
            <person name="Kuroki Y."/>
            <person name="Toyoda A."/>
            <person name="Suzuki Y."/>
            <person name="Hashimoto A."/>
            <person name="Yamaguchi K."/>
            <person name="Sugano A."/>
            <person name="Kohara Y."/>
            <person name="Fujiyama A."/>
            <person name="Anterola A."/>
            <person name="Aoki S."/>
            <person name="Ashton N."/>
            <person name="Barbazuk W.B."/>
            <person name="Barker E."/>
            <person name="Bennetzen J."/>
            <person name="Bezanilla M."/>
            <person name="Blankenship R."/>
            <person name="Cho S.H."/>
            <person name="Dutcher S."/>
            <person name="Estelle M."/>
            <person name="Fawcett J.A."/>
            <person name="Gundlach H."/>
            <person name="Hanada K."/>
            <person name="Heyl A."/>
            <person name="Hicks K.A."/>
            <person name="Hugh J."/>
            <person name="Lohr M."/>
            <person name="Mayer K."/>
            <person name="Melkozernov A."/>
            <person name="Murata T."/>
            <person name="Nelson D."/>
            <person name="Pils B."/>
            <person name="Prigge M."/>
            <person name="Reiss B."/>
            <person name="Renner T."/>
            <person name="Rombauts S."/>
            <person name="Rushton P."/>
            <person name="Sanderfoot A."/>
            <person name="Schween G."/>
            <person name="Shiu S.-H."/>
            <person name="Stueber K."/>
            <person name="Theodoulou F.L."/>
            <person name="Tu H."/>
            <person name="Van de Peer Y."/>
            <person name="Verrier P.J."/>
            <person name="Waters E."/>
            <person name="Wood A."/>
            <person name="Yang L."/>
            <person name="Cove D."/>
            <person name="Cuming A."/>
            <person name="Hasebe M."/>
            <person name="Lucas S."/>
            <person name="Mishler D.B."/>
            <person name="Reski R."/>
            <person name="Grigoriev I."/>
            <person name="Quatrano R.S."/>
            <person name="Boore J.L."/>
        </authorList>
    </citation>
    <scope>NUCLEOTIDE SEQUENCE [LARGE SCALE GENOMIC DNA]</scope>
    <source>
        <strain evidence="8 9">cv. Gransden 2004</strain>
    </source>
</reference>
<comment type="similarity">
    <text evidence="1">Belongs to the Dus family. Dus3 subfamily.</text>
</comment>
<evidence type="ECO:0000256" key="3">
    <source>
        <dbReference type="ARBA" id="ARBA00048266"/>
    </source>
</evidence>
<feature type="domain" description="DUS-like FMN-binding" evidence="7">
    <location>
        <begin position="60"/>
        <end position="147"/>
    </location>
</feature>
<dbReference type="PANTHER" id="PTHR45846">
    <property type="entry name" value="TRNA-DIHYDROURIDINE(47) SYNTHASE [NAD(P)(+)]-LIKE"/>
    <property type="match status" value="1"/>
</dbReference>
<evidence type="ECO:0000256" key="6">
    <source>
        <dbReference type="ARBA" id="ARBA00049513"/>
    </source>
</evidence>
<proteinExistence type="inferred from homology"/>
<name>A0A7I4AGK9_PHYPA</name>
<evidence type="ECO:0000256" key="4">
    <source>
        <dbReference type="ARBA" id="ARBA00048342"/>
    </source>
</evidence>
<comment type="catalytic activity">
    <reaction evidence="6">
        <text>5,6-dihydrouridine(47) in tRNA + NADP(+) = uridine(47) in tRNA + NADPH + H(+)</text>
        <dbReference type="Rhea" id="RHEA:53360"/>
        <dbReference type="Rhea" id="RHEA-COMP:13539"/>
        <dbReference type="Rhea" id="RHEA-COMP:13540"/>
        <dbReference type="ChEBI" id="CHEBI:15378"/>
        <dbReference type="ChEBI" id="CHEBI:57783"/>
        <dbReference type="ChEBI" id="CHEBI:58349"/>
        <dbReference type="ChEBI" id="CHEBI:65315"/>
        <dbReference type="ChEBI" id="CHEBI:74443"/>
        <dbReference type="EC" id="1.3.1.89"/>
    </reaction>
    <physiologicalReaction direction="right-to-left" evidence="6">
        <dbReference type="Rhea" id="RHEA:53362"/>
    </physiologicalReaction>
</comment>
<dbReference type="EnsemblPlants" id="Pp3c12_19000V3.1">
    <property type="protein sequence ID" value="Pp3c12_19000V3.1"/>
    <property type="gene ID" value="Pp3c12_19000"/>
</dbReference>
<evidence type="ECO:0000256" key="5">
    <source>
        <dbReference type="ARBA" id="ARBA00049447"/>
    </source>
</evidence>
<evidence type="ECO:0000256" key="1">
    <source>
        <dbReference type="ARBA" id="ARBA00005451"/>
    </source>
</evidence>
<evidence type="ECO:0000259" key="7">
    <source>
        <dbReference type="Pfam" id="PF01207"/>
    </source>
</evidence>
<dbReference type="Pfam" id="PF01207">
    <property type="entry name" value="Dus"/>
    <property type="match status" value="1"/>
</dbReference>
<keyword evidence="9" id="KW-1185">Reference proteome</keyword>
<dbReference type="EC" id="1.3.1.89" evidence="2"/>
<evidence type="ECO:0000313" key="9">
    <source>
        <dbReference type="Proteomes" id="UP000006727"/>
    </source>
</evidence>
<evidence type="ECO:0000313" key="8">
    <source>
        <dbReference type="EnsemblPlants" id="Pp3c12_19000V3.1"/>
    </source>
</evidence>
<reference evidence="8" key="3">
    <citation type="submission" date="2020-12" db="UniProtKB">
        <authorList>
            <consortium name="EnsemblPlants"/>
        </authorList>
    </citation>
    <scope>IDENTIFICATION</scope>
</reference>
<organism evidence="8 9">
    <name type="scientific">Physcomitrium patens</name>
    <name type="common">Spreading-leaved earth moss</name>
    <name type="synonym">Physcomitrella patens</name>
    <dbReference type="NCBI Taxonomy" id="3218"/>
    <lineage>
        <taxon>Eukaryota</taxon>
        <taxon>Viridiplantae</taxon>
        <taxon>Streptophyta</taxon>
        <taxon>Embryophyta</taxon>
        <taxon>Bryophyta</taxon>
        <taxon>Bryophytina</taxon>
        <taxon>Bryopsida</taxon>
        <taxon>Funariidae</taxon>
        <taxon>Funariales</taxon>
        <taxon>Funariaceae</taxon>
        <taxon>Physcomitrium</taxon>
    </lineage>
</organism>
<dbReference type="InterPro" id="IPR035587">
    <property type="entry name" value="DUS-like_FMN-bd"/>
</dbReference>
<comment type="catalytic activity">
    <reaction evidence="3">
        <text>5,6-dihydrouridine(47) in tRNA + NAD(+) = uridine(47) in tRNA + NADH + H(+)</text>
        <dbReference type="Rhea" id="RHEA:53364"/>
        <dbReference type="Rhea" id="RHEA-COMP:13539"/>
        <dbReference type="Rhea" id="RHEA-COMP:13540"/>
        <dbReference type="ChEBI" id="CHEBI:15378"/>
        <dbReference type="ChEBI" id="CHEBI:57540"/>
        <dbReference type="ChEBI" id="CHEBI:57945"/>
        <dbReference type="ChEBI" id="CHEBI:65315"/>
        <dbReference type="ChEBI" id="CHEBI:74443"/>
        <dbReference type="EC" id="1.3.1.89"/>
    </reaction>
    <physiologicalReaction direction="right-to-left" evidence="3">
        <dbReference type="Rhea" id="RHEA:53366"/>
    </physiologicalReaction>
</comment>
<dbReference type="Gene3D" id="3.20.20.70">
    <property type="entry name" value="Aldolase class I"/>
    <property type="match status" value="1"/>
</dbReference>
<dbReference type="EMBL" id="ABEU02000012">
    <property type="status" value="NOT_ANNOTATED_CDS"/>
    <property type="molecule type" value="Genomic_DNA"/>
</dbReference>
<accession>A0A7I4AGK9</accession>
<comment type="catalytic activity">
    <reaction evidence="4">
        <text>a 5,6-dihydrouridine in mRNA + NAD(+) = a uridine in mRNA + NADH + H(+)</text>
        <dbReference type="Rhea" id="RHEA:69851"/>
        <dbReference type="Rhea" id="RHEA-COMP:14658"/>
        <dbReference type="Rhea" id="RHEA-COMP:17789"/>
        <dbReference type="ChEBI" id="CHEBI:15378"/>
        <dbReference type="ChEBI" id="CHEBI:57540"/>
        <dbReference type="ChEBI" id="CHEBI:57945"/>
        <dbReference type="ChEBI" id="CHEBI:65315"/>
        <dbReference type="ChEBI" id="CHEBI:74443"/>
    </reaction>
    <physiologicalReaction direction="right-to-left" evidence="4">
        <dbReference type="Rhea" id="RHEA:69853"/>
    </physiologicalReaction>
</comment>
<dbReference type="SUPFAM" id="SSF51395">
    <property type="entry name" value="FMN-linked oxidoreductases"/>
    <property type="match status" value="1"/>
</dbReference>
<dbReference type="GO" id="GO:0102265">
    <property type="term" value="F:tRNA-dihydrouridine47 synthase activity"/>
    <property type="evidence" value="ECO:0007669"/>
    <property type="project" value="UniProtKB-EC"/>
</dbReference>
<sequence length="154" mass="16980">MTTVRSPRNSLSKRGYYSNLSVILDTPLLFLAKSIVLTDHGENNAPIEGAFSTPEISNPVAAVTSVNRKAKHQLRCERKERRPEEEGIFRVQICGSNAGTLALAAEPIERECSVDFDNLYIGCPIDVVVNESWGSSLLTKSQLVTNFENSIKIN</sequence>
<evidence type="ECO:0000256" key="2">
    <source>
        <dbReference type="ARBA" id="ARBA00012376"/>
    </source>
</evidence>
<reference evidence="8 9" key="2">
    <citation type="journal article" date="2018" name="Plant J.">
        <title>The Physcomitrella patens chromosome-scale assembly reveals moss genome structure and evolution.</title>
        <authorList>
            <person name="Lang D."/>
            <person name="Ullrich K.K."/>
            <person name="Murat F."/>
            <person name="Fuchs J."/>
            <person name="Jenkins J."/>
            <person name="Haas F.B."/>
            <person name="Piednoel M."/>
            <person name="Gundlach H."/>
            <person name="Van Bel M."/>
            <person name="Meyberg R."/>
            <person name="Vives C."/>
            <person name="Morata J."/>
            <person name="Symeonidi A."/>
            <person name="Hiss M."/>
            <person name="Muchero W."/>
            <person name="Kamisugi Y."/>
            <person name="Saleh O."/>
            <person name="Blanc G."/>
            <person name="Decker E.L."/>
            <person name="van Gessel N."/>
            <person name="Grimwood J."/>
            <person name="Hayes R.D."/>
            <person name="Graham S.W."/>
            <person name="Gunter L.E."/>
            <person name="McDaniel S.F."/>
            <person name="Hoernstein S.N.W."/>
            <person name="Larsson A."/>
            <person name="Li F.W."/>
            <person name="Perroud P.F."/>
            <person name="Phillips J."/>
            <person name="Ranjan P."/>
            <person name="Rokshar D.S."/>
            <person name="Rothfels C.J."/>
            <person name="Schneider L."/>
            <person name="Shu S."/>
            <person name="Stevenson D.W."/>
            <person name="Thummler F."/>
            <person name="Tillich M."/>
            <person name="Villarreal Aguilar J.C."/>
            <person name="Widiez T."/>
            <person name="Wong G.K."/>
            <person name="Wymore A."/>
            <person name="Zhang Y."/>
            <person name="Zimmer A.D."/>
            <person name="Quatrano R.S."/>
            <person name="Mayer K.F.X."/>
            <person name="Goodstein D."/>
            <person name="Casacuberta J.M."/>
            <person name="Vandepoele K."/>
            <person name="Reski R."/>
            <person name="Cuming A.C."/>
            <person name="Tuskan G.A."/>
            <person name="Maumus F."/>
            <person name="Salse J."/>
            <person name="Schmutz J."/>
            <person name="Rensing S.A."/>
        </authorList>
    </citation>
    <scope>NUCLEOTIDE SEQUENCE [LARGE SCALE GENOMIC DNA]</scope>
    <source>
        <strain evidence="8 9">cv. Gransden 2004</strain>
    </source>
</reference>